<evidence type="ECO:0000313" key="12">
    <source>
        <dbReference type="Proteomes" id="UP000074310"/>
    </source>
</evidence>
<dbReference type="PATRIC" id="fig|869719.3.peg.2243"/>
<accession>A0A147I0H1</accession>
<evidence type="ECO:0000256" key="1">
    <source>
        <dbReference type="ARBA" id="ARBA00004496"/>
    </source>
</evidence>
<sequence length="150" mass="16142">MRGERRLVDAAATEAAGAQLAASLRAGDVVTLSGDLGAGKTSFARGVLAALGLAEEAPSPTFAIVQPYEPPEVRLDVLHIDLYRLDDPAEVEELGLDEARHDAALLVEWPERAGPGYWPDALALHIAIEQDGARRLTWAAPDAWDGRWPR</sequence>
<dbReference type="EMBL" id="LDTB01000046">
    <property type="protein sequence ID" value="KTT70884.1"/>
    <property type="molecule type" value="Genomic_DNA"/>
</dbReference>
<comment type="caution">
    <text evidence="11">The sequence shown here is derived from an EMBL/GenBank/DDBJ whole genome shotgun (WGS) entry which is preliminary data.</text>
</comment>
<comment type="similarity">
    <text evidence="2">Belongs to the TsaE family.</text>
</comment>
<keyword evidence="4" id="KW-0963">Cytoplasm</keyword>
<dbReference type="GO" id="GO:0046872">
    <property type="term" value="F:metal ion binding"/>
    <property type="evidence" value="ECO:0007669"/>
    <property type="project" value="UniProtKB-KW"/>
</dbReference>
<keyword evidence="7" id="KW-0547">Nucleotide-binding</keyword>
<gene>
    <name evidence="11" type="ORF">NS334_11500</name>
</gene>
<evidence type="ECO:0000256" key="8">
    <source>
        <dbReference type="ARBA" id="ARBA00022840"/>
    </source>
</evidence>
<dbReference type="GO" id="GO:0002949">
    <property type="term" value="P:tRNA threonylcarbamoyladenosine modification"/>
    <property type="evidence" value="ECO:0007669"/>
    <property type="project" value="InterPro"/>
</dbReference>
<reference evidence="11 12" key="1">
    <citation type="journal article" date="2016" name="Front. Microbiol.">
        <title>Genomic Resource of Rice Seed Associated Bacteria.</title>
        <authorList>
            <person name="Midha S."/>
            <person name="Bansal K."/>
            <person name="Sharma S."/>
            <person name="Kumar N."/>
            <person name="Patil P.P."/>
            <person name="Chaudhry V."/>
            <person name="Patil P.B."/>
        </authorList>
    </citation>
    <scope>NUCLEOTIDE SEQUENCE [LARGE SCALE GENOMIC DNA]</scope>
    <source>
        <strain evidence="11 12">NS334</strain>
    </source>
</reference>
<keyword evidence="9" id="KW-0460">Magnesium</keyword>
<evidence type="ECO:0000256" key="5">
    <source>
        <dbReference type="ARBA" id="ARBA00022694"/>
    </source>
</evidence>
<keyword evidence="6" id="KW-0479">Metal-binding</keyword>
<protein>
    <recommendedName>
        <fullName evidence="3">tRNA threonylcarbamoyladenosine biosynthesis protein TsaE</fullName>
    </recommendedName>
    <alternativeName>
        <fullName evidence="10">t(6)A37 threonylcarbamoyladenosine biosynthesis protein TsaE</fullName>
    </alternativeName>
</protein>
<evidence type="ECO:0000256" key="10">
    <source>
        <dbReference type="ARBA" id="ARBA00032441"/>
    </source>
</evidence>
<dbReference type="Gene3D" id="3.40.50.300">
    <property type="entry name" value="P-loop containing nucleotide triphosphate hydrolases"/>
    <property type="match status" value="1"/>
</dbReference>
<dbReference type="InterPro" id="IPR003442">
    <property type="entry name" value="T6A_TsaE"/>
</dbReference>
<evidence type="ECO:0000256" key="3">
    <source>
        <dbReference type="ARBA" id="ARBA00019010"/>
    </source>
</evidence>
<dbReference type="PANTHER" id="PTHR33540:SF2">
    <property type="entry name" value="TRNA THREONYLCARBAMOYLADENOSINE BIOSYNTHESIS PROTEIN TSAE"/>
    <property type="match status" value="1"/>
</dbReference>
<dbReference type="Proteomes" id="UP000074310">
    <property type="component" value="Unassembled WGS sequence"/>
</dbReference>
<dbReference type="InterPro" id="IPR027417">
    <property type="entry name" value="P-loop_NTPase"/>
</dbReference>
<evidence type="ECO:0000256" key="7">
    <source>
        <dbReference type="ARBA" id="ARBA00022741"/>
    </source>
</evidence>
<proteinExistence type="inferred from homology"/>
<evidence type="ECO:0000256" key="9">
    <source>
        <dbReference type="ARBA" id="ARBA00022842"/>
    </source>
</evidence>
<name>A0A147I0H1_9SPHN</name>
<dbReference type="GO" id="GO:0005737">
    <property type="term" value="C:cytoplasm"/>
    <property type="evidence" value="ECO:0007669"/>
    <property type="project" value="UniProtKB-SubCell"/>
</dbReference>
<dbReference type="Pfam" id="PF02367">
    <property type="entry name" value="TsaE"/>
    <property type="match status" value="1"/>
</dbReference>
<dbReference type="SUPFAM" id="SSF52540">
    <property type="entry name" value="P-loop containing nucleoside triphosphate hydrolases"/>
    <property type="match status" value="1"/>
</dbReference>
<comment type="subcellular location">
    <subcellularLocation>
        <location evidence="1">Cytoplasm</location>
    </subcellularLocation>
</comment>
<keyword evidence="5" id="KW-0819">tRNA processing</keyword>
<keyword evidence="8" id="KW-0067">ATP-binding</keyword>
<dbReference type="AlphaFoldDB" id="A0A147I0H1"/>
<evidence type="ECO:0000313" key="11">
    <source>
        <dbReference type="EMBL" id="KTT70884.1"/>
    </source>
</evidence>
<dbReference type="OrthoDB" id="9800307at2"/>
<dbReference type="NCBIfam" id="TIGR00150">
    <property type="entry name" value="T6A_YjeE"/>
    <property type="match status" value="1"/>
</dbReference>
<evidence type="ECO:0000256" key="4">
    <source>
        <dbReference type="ARBA" id="ARBA00022490"/>
    </source>
</evidence>
<keyword evidence="12" id="KW-1185">Reference proteome</keyword>
<evidence type="ECO:0000256" key="2">
    <source>
        <dbReference type="ARBA" id="ARBA00007599"/>
    </source>
</evidence>
<evidence type="ECO:0000256" key="6">
    <source>
        <dbReference type="ARBA" id="ARBA00022723"/>
    </source>
</evidence>
<dbReference type="GO" id="GO:0005524">
    <property type="term" value="F:ATP binding"/>
    <property type="evidence" value="ECO:0007669"/>
    <property type="project" value="UniProtKB-KW"/>
</dbReference>
<dbReference type="PANTHER" id="PTHR33540">
    <property type="entry name" value="TRNA THREONYLCARBAMOYLADENOSINE BIOSYNTHESIS PROTEIN TSAE"/>
    <property type="match status" value="1"/>
</dbReference>
<organism evidence="11 12">
    <name type="scientific">Sphingomonas endophytica</name>
    <dbReference type="NCBI Taxonomy" id="869719"/>
    <lineage>
        <taxon>Bacteria</taxon>
        <taxon>Pseudomonadati</taxon>
        <taxon>Pseudomonadota</taxon>
        <taxon>Alphaproteobacteria</taxon>
        <taxon>Sphingomonadales</taxon>
        <taxon>Sphingomonadaceae</taxon>
        <taxon>Sphingomonas</taxon>
    </lineage>
</organism>